<feature type="chain" id="PRO_5002673282" evidence="2">
    <location>
        <begin position="22"/>
        <end position="216"/>
    </location>
</feature>
<keyword evidence="1" id="KW-0812">Transmembrane</keyword>
<dbReference type="RefSeq" id="XP_001422335.1">
    <property type="nucleotide sequence ID" value="XM_001422298.1"/>
</dbReference>
<proteinExistence type="predicted"/>
<keyword evidence="2" id="KW-0732">Signal</keyword>
<evidence type="ECO:0000313" key="3">
    <source>
        <dbReference type="EMBL" id="ABP00652.1"/>
    </source>
</evidence>
<dbReference type="AlphaFoldDB" id="A4SA78"/>
<protein>
    <submittedName>
        <fullName evidence="3">Uncharacterized protein</fullName>
    </submittedName>
</protein>
<dbReference type="EMBL" id="CP000598">
    <property type="protein sequence ID" value="ABP00652.1"/>
    <property type="molecule type" value="Genomic_DNA"/>
</dbReference>
<organism evidence="3 4">
    <name type="scientific">Ostreococcus lucimarinus (strain CCE9901)</name>
    <dbReference type="NCBI Taxonomy" id="436017"/>
    <lineage>
        <taxon>Eukaryota</taxon>
        <taxon>Viridiplantae</taxon>
        <taxon>Chlorophyta</taxon>
        <taxon>Mamiellophyceae</taxon>
        <taxon>Mamiellales</taxon>
        <taxon>Bathycoccaceae</taxon>
        <taxon>Ostreococcus</taxon>
    </lineage>
</organism>
<sequence>MFKNLLVPFVFGLAVAHTARADAGDTCSTHTDCVVSSGYASANPWASSEEFCYNTGTYNGVTVGVCSDCFGCSAGPPPYGNSIDQSCPSKCTDTISSYTSCGTEIATEVANGAKCWDGAHGCPPLHKKGGKWCSMYTGGQNVCCGDDCCKPDGGAIAGIIIGTVVGLTLLIVSCCYCGRCGCFAYRRDQLIATAVATRPQQPQVIYVQQAPAKVDV</sequence>
<feature type="signal peptide" evidence="2">
    <location>
        <begin position="1"/>
        <end position="21"/>
    </location>
</feature>
<dbReference type="Gramene" id="ABP00652">
    <property type="protein sequence ID" value="ABP00652"/>
    <property type="gene ID" value="OSTLU_18813"/>
</dbReference>
<evidence type="ECO:0000256" key="1">
    <source>
        <dbReference type="SAM" id="Phobius"/>
    </source>
</evidence>
<keyword evidence="4" id="KW-1185">Reference proteome</keyword>
<keyword evidence="1" id="KW-0472">Membrane</keyword>
<evidence type="ECO:0000313" key="4">
    <source>
        <dbReference type="Proteomes" id="UP000001568"/>
    </source>
</evidence>
<keyword evidence="1" id="KW-1133">Transmembrane helix</keyword>
<reference evidence="3 4" key="1">
    <citation type="journal article" date="2007" name="Proc. Natl. Acad. Sci. U.S.A.">
        <title>The tiny eukaryote Ostreococcus provides genomic insights into the paradox of plankton speciation.</title>
        <authorList>
            <person name="Palenik B."/>
            <person name="Grimwood J."/>
            <person name="Aerts A."/>
            <person name="Rouze P."/>
            <person name="Salamov A."/>
            <person name="Putnam N."/>
            <person name="Dupont C."/>
            <person name="Jorgensen R."/>
            <person name="Derelle E."/>
            <person name="Rombauts S."/>
            <person name="Zhou K."/>
            <person name="Otillar R."/>
            <person name="Merchant S.S."/>
            <person name="Podell S."/>
            <person name="Gaasterland T."/>
            <person name="Napoli C."/>
            <person name="Gendler K."/>
            <person name="Manuell A."/>
            <person name="Tai V."/>
            <person name="Vallon O."/>
            <person name="Piganeau G."/>
            <person name="Jancek S."/>
            <person name="Heijde M."/>
            <person name="Jabbari K."/>
            <person name="Bowler C."/>
            <person name="Lohr M."/>
            <person name="Robbens S."/>
            <person name="Werner G."/>
            <person name="Dubchak I."/>
            <person name="Pazour G.J."/>
            <person name="Ren Q."/>
            <person name="Paulsen I."/>
            <person name="Delwiche C."/>
            <person name="Schmutz J."/>
            <person name="Rokhsar D."/>
            <person name="Van de Peer Y."/>
            <person name="Moreau H."/>
            <person name="Grigoriev I.V."/>
        </authorList>
    </citation>
    <scope>NUCLEOTIDE SEQUENCE [LARGE SCALE GENOMIC DNA]</scope>
    <source>
        <strain evidence="3 4">CCE9901</strain>
    </source>
</reference>
<dbReference type="GeneID" id="5006353"/>
<feature type="transmembrane region" description="Helical" evidence="1">
    <location>
        <begin position="153"/>
        <end position="177"/>
    </location>
</feature>
<dbReference type="HOGENOM" id="CLU_1279495_0_0_1"/>
<gene>
    <name evidence="3" type="ORF">OSTLU_18813</name>
</gene>
<name>A4SA78_OSTLU</name>
<dbReference type="KEGG" id="olu:OSTLU_18813"/>
<evidence type="ECO:0000256" key="2">
    <source>
        <dbReference type="SAM" id="SignalP"/>
    </source>
</evidence>
<dbReference type="Proteomes" id="UP000001568">
    <property type="component" value="Chromosome 18"/>
</dbReference>
<accession>A4SA78</accession>